<organism evidence="3 4">
    <name type="scientific">Ligilactobacillus ruminis</name>
    <dbReference type="NCBI Taxonomy" id="1623"/>
    <lineage>
        <taxon>Bacteria</taxon>
        <taxon>Bacillati</taxon>
        <taxon>Bacillota</taxon>
        <taxon>Bacilli</taxon>
        <taxon>Lactobacillales</taxon>
        <taxon>Lactobacillaceae</taxon>
        <taxon>Ligilactobacillus</taxon>
    </lineage>
</organism>
<evidence type="ECO:0000313" key="3">
    <source>
        <dbReference type="EMBL" id="WDC82498.1"/>
    </source>
</evidence>
<keyword evidence="1" id="KW-0238">DNA-binding</keyword>
<dbReference type="CDD" id="cd00093">
    <property type="entry name" value="HTH_XRE"/>
    <property type="match status" value="1"/>
</dbReference>
<dbReference type="InterPro" id="IPR010982">
    <property type="entry name" value="Lambda_DNA-bd_dom_sf"/>
</dbReference>
<dbReference type="Gene3D" id="1.10.260.40">
    <property type="entry name" value="lambda repressor-like DNA-binding domains"/>
    <property type="match status" value="1"/>
</dbReference>
<proteinExistence type="predicted"/>
<dbReference type="SMART" id="SM00530">
    <property type="entry name" value="HTH_XRE"/>
    <property type="match status" value="1"/>
</dbReference>
<dbReference type="PANTHER" id="PTHR46558">
    <property type="entry name" value="TRACRIPTIONAL REGULATORY PROTEIN-RELATED-RELATED"/>
    <property type="match status" value="1"/>
</dbReference>
<dbReference type="InterPro" id="IPR001387">
    <property type="entry name" value="Cro/C1-type_HTH"/>
</dbReference>
<dbReference type="AlphaFoldDB" id="A0AAQ2XMI4"/>
<name>A0AAQ2XMI4_9LACO</name>
<evidence type="ECO:0000256" key="1">
    <source>
        <dbReference type="ARBA" id="ARBA00023125"/>
    </source>
</evidence>
<dbReference type="SUPFAM" id="SSF47413">
    <property type="entry name" value="lambda repressor-like DNA-binding domains"/>
    <property type="match status" value="1"/>
</dbReference>
<accession>A0AAQ2XMI4</accession>
<evidence type="ECO:0000259" key="2">
    <source>
        <dbReference type="PROSITE" id="PS50943"/>
    </source>
</evidence>
<gene>
    <name evidence="3" type="ORF">PSR59_02370</name>
</gene>
<dbReference type="Pfam" id="PF01381">
    <property type="entry name" value="HTH_3"/>
    <property type="match status" value="1"/>
</dbReference>
<dbReference type="RefSeq" id="WP_273745272.1">
    <property type="nucleotide sequence ID" value="NZ_CP117692.1"/>
</dbReference>
<protein>
    <submittedName>
        <fullName evidence="3">Helix-turn-helix transcriptional regulator</fullName>
    </submittedName>
</protein>
<dbReference type="GO" id="GO:0003677">
    <property type="term" value="F:DNA binding"/>
    <property type="evidence" value="ECO:0007669"/>
    <property type="project" value="UniProtKB-KW"/>
</dbReference>
<feature type="domain" description="HTH cro/C1-type" evidence="2">
    <location>
        <begin position="4"/>
        <end position="58"/>
    </location>
</feature>
<dbReference type="EMBL" id="CP117692">
    <property type="protein sequence ID" value="WDC82498.1"/>
    <property type="molecule type" value="Genomic_DNA"/>
</dbReference>
<dbReference type="PANTHER" id="PTHR46558:SF11">
    <property type="entry name" value="HTH-TYPE TRANSCRIPTIONAL REGULATOR XRE"/>
    <property type="match status" value="1"/>
</dbReference>
<reference evidence="3" key="1">
    <citation type="submission" date="2023-02" db="EMBL/GenBank/DDBJ databases">
        <title>Complete genome sequence of Lactobacillus ruminis CACC888 isolated from Pig feces.</title>
        <authorList>
            <person name="Park S."/>
            <person name="Park M.A."/>
            <person name="Kim D.-H."/>
            <person name="Kim Y."/>
        </authorList>
    </citation>
    <scope>NUCLEOTIDE SEQUENCE</scope>
    <source>
        <strain evidence="3">CACC888</strain>
    </source>
</reference>
<dbReference type="PROSITE" id="PS50943">
    <property type="entry name" value="HTH_CROC1"/>
    <property type="match status" value="1"/>
</dbReference>
<evidence type="ECO:0000313" key="4">
    <source>
        <dbReference type="Proteomes" id="UP001222683"/>
    </source>
</evidence>
<dbReference type="Proteomes" id="UP001222683">
    <property type="component" value="Chromosome"/>
</dbReference>
<sequence>MNRIKELRIEQKKTQKDAADFLGMSEQVLSYYERGKREPKLKTWEKLAEYFGVPVPYLMGISNDRDGWDEWSKNTGYSIDEIKNEINRLLESGRISKNEDIQKQIGYAVRSLEGDIPTATNAVLRITTTKLRDVRNFVQDSFLISDEKVVCKLGKLQ</sequence>